<proteinExistence type="predicted"/>
<keyword evidence="2" id="KW-1185">Reference proteome</keyword>
<dbReference type="EMBL" id="JAUYZG010000019">
    <property type="protein sequence ID" value="KAK2878929.1"/>
    <property type="molecule type" value="Genomic_DNA"/>
</dbReference>
<organism evidence="1 2">
    <name type="scientific">Cirrhinus molitorella</name>
    <name type="common">mud carp</name>
    <dbReference type="NCBI Taxonomy" id="172907"/>
    <lineage>
        <taxon>Eukaryota</taxon>
        <taxon>Metazoa</taxon>
        <taxon>Chordata</taxon>
        <taxon>Craniata</taxon>
        <taxon>Vertebrata</taxon>
        <taxon>Euteleostomi</taxon>
        <taxon>Actinopterygii</taxon>
        <taxon>Neopterygii</taxon>
        <taxon>Teleostei</taxon>
        <taxon>Ostariophysi</taxon>
        <taxon>Cypriniformes</taxon>
        <taxon>Cyprinidae</taxon>
        <taxon>Labeoninae</taxon>
        <taxon>Labeonini</taxon>
        <taxon>Cirrhinus</taxon>
    </lineage>
</organism>
<evidence type="ECO:0000313" key="1">
    <source>
        <dbReference type="EMBL" id="KAK2878929.1"/>
    </source>
</evidence>
<comment type="caution">
    <text evidence="1">The sequence shown here is derived from an EMBL/GenBank/DDBJ whole genome shotgun (WGS) entry which is preliminary data.</text>
</comment>
<sequence length="122" mass="13528">MSETVHSGSWFIKFHPPLLCGNDGARVWAVAALMDGSISVMSLAEVCAQPHDARTKQKLVALNDACDDTVLLTFRMGEQMLPPFCEKGHKRFDVNTTAKQRVSGVCWRRTDGSNPREPSPLR</sequence>
<name>A0AA88PEN0_9TELE</name>
<protein>
    <submittedName>
        <fullName evidence="1">Uncharacterized protein</fullName>
    </submittedName>
</protein>
<reference evidence="1" key="1">
    <citation type="submission" date="2023-08" db="EMBL/GenBank/DDBJ databases">
        <title>Chromosome-level Genome Assembly of mud carp (Cirrhinus molitorella).</title>
        <authorList>
            <person name="Liu H."/>
        </authorList>
    </citation>
    <scope>NUCLEOTIDE SEQUENCE</scope>
    <source>
        <strain evidence="1">Prfri</strain>
        <tissue evidence="1">Muscle</tissue>
    </source>
</reference>
<gene>
    <name evidence="1" type="ORF">Q8A67_019720</name>
</gene>
<dbReference type="AlphaFoldDB" id="A0AA88PEN0"/>
<accession>A0AA88PEN0</accession>
<dbReference type="Proteomes" id="UP001187343">
    <property type="component" value="Unassembled WGS sequence"/>
</dbReference>
<evidence type="ECO:0000313" key="2">
    <source>
        <dbReference type="Proteomes" id="UP001187343"/>
    </source>
</evidence>